<dbReference type="VEuPathDB" id="VectorBase:MDOA000271"/>
<dbReference type="AlphaFoldDB" id="A0A1I8M1E2"/>
<dbReference type="SMART" id="SM00697">
    <property type="entry name" value="DM8"/>
    <property type="match status" value="1"/>
</dbReference>
<dbReference type="PANTHER" id="PTHR20898">
    <property type="entry name" value="DAEDALUS ON 3-RELATED-RELATED"/>
    <property type="match status" value="1"/>
</dbReference>
<proteinExistence type="predicted"/>
<dbReference type="EnsemblMetazoa" id="MDOA000271-RA">
    <property type="protein sequence ID" value="MDOA000271-PA"/>
    <property type="gene ID" value="MDOA000271"/>
</dbReference>
<dbReference type="PANTHER" id="PTHR20898:SF0">
    <property type="entry name" value="DAEDALUS ON 3-RELATED"/>
    <property type="match status" value="1"/>
</dbReference>
<dbReference type="eggNOG" id="ENOG502TKXH">
    <property type="taxonomic scope" value="Eukaryota"/>
</dbReference>
<evidence type="ECO:0000313" key="1">
    <source>
        <dbReference type="EnsemblMetazoa" id="MDOA000271-PA"/>
    </source>
</evidence>
<dbReference type="Pfam" id="PF06477">
    <property type="entry name" value="DUF1091"/>
    <property type="match status" value="1"/>
</dbReference>
<accession>A0A1I8M1E2</accession>
<sequence length="117" mass="13936">MWQLPVNNISINLSLFKKLNGYRPFLYNFSVDMCKFFKNPKKYPFVQLYHRIIVNESNINHTCPYNHDLIVKDVFLHESKFKNLPLPRGEYRFDLKVSAYNDLKGEIKAYIDISSDL</sequence>
<organism evidence="1">
    <name type="scientific">Musca domestica</name>
    <name type="common">House fly</name>
    <dbReference type="NCBI Taxonomy" id="7370"/>
    <lineage>
        <taxon>Eukaryota</taxon>
        <taxon>Metazoa</taxon>
        <taxon>Ecdysozoa</taxon>
        <taxon>Arthropoda</taxon>
        <taxon>Hexapoda</taxon>
        <taxon>Insecta</taxon>
        <taxon>Pterygota</taxon>
        <taxon>Neoptera</taxon>
        <taxon>Endopterygota</taxon>
        <taxon>Diptera</taxon>
        <taxon>Brachycera</taxon>
        <taxon>Muscomorpha</taxon>
        <taxon>Muscoidea</taxon>
        <taxon>Muscidae</taxon>
        <taxon>Musca</taxon>
    </lineage>
</organism>
<reference evidence="1" key="1">
    <citation type="submission" date="2020-05" db="UniProtKB">
        <authorList>
            <consortium name="EnsemblMetazoa"/>
        </authorList>
    </citation>
    <scope>IDENTIFICATION</scope>
    <source>
        <strain evidence="1">Aabys</strain>
    </source>
</reference>
<dbReference type="VEuPathDB" id="VectorBase:MDOMA2_011026"/>
<protein>
    <submittedName>
        <fullName evidence="1">Uncharacterized protein</fullName>
    </submittedName>
</protein>
<name>A0A1I8M1E2_MUSDO</name>
<dbReference type="InterPro" id="IPR010512">
    <property type="entry name" value="DUF1091"/>
</dbReference>